<dbReference type="OrthoDB" id="9803237at2"/>
<dbReference type="PANTHER" id="PTHR32294">
    <property type="entry name" value="DNA POLYMERASE III SUBUNIT ALPHA"/>
    <property type="match status" value="1"/>
</dbReference>
<dbReference type="InterPro" id="IPR041931">
    <property type="entry name" value="DNA_pol3_alpha_thumb_dom"/>
</dbReference>
<comment type="subcellular location">
    <subcellularLocation>
        <location evidence="1">Cytoplasm</location>
    </subcellularLocation>
</comment>
<comment type="similarity">
    <text evidence="2">Belongs to the DNA polymerase type-C family. DnaE2 subfamily.</text>
</comment>
<evidence type="ECO:0000256" key="12">
    <source>
        <dbReference type="ARBA" id="ARBA00023204"/>
    </source>
</evidence>
<dbReference type="InterPro" id="IPR004365">
    <property type="entry name" value="NA-bd_OB_tRNA"/>
</dbReference>
<dbReference type="InterPro" id="IPR016195">
    <property type="entry name" value="Pol/histidinol_Pase-like"/>
</dbReference>
<dbReference type="Pfam" id="PF02811">
    <property type="entry name" value="PHP"/>
    <property type="match status" value="1"/>
</dbReference>
<dbReference type="InterPro" id="IPR029460">
    <property type="entry name" value="DNAPol_HHH"/>
</dbReference>
<dbReference type="Gene3D" id="1.10.10.1600">
    <property type="entry name" value="Bacterial DNA polymerase III alpha subunit, thumb domain"/>
    <property type="match status" value="1"/>
</dbReference>
<dbReference type="NCBIfam" id="NF004225">
    <property type="entry name" value="PRK05672.1"/>
    <property type="match status" value="1"/>
</dbReference>
<dbReference type="CDD" id="cd04485">
    <property type="entry name" value="DnaE_OBF"/>
    <property type="match status" value="1"/>
</dbReference>
<dbReference type="InterPro" id="IPR023073">
    <property type="entry name" value="DnaE2"/>
</dbReference>
<dbReference type="HAMAP" id="MF_01902">
    <property type="entry name" value="DNApol_error_prone"/>
    <property type="match status" value="1"/>
</dbReference>
<dbReference type="GO" id="GO:0008408">
    <property type="term" value="F:3'-5' exonuclease activity"/>
    <property type="evidence" value="ECO:0007669"/>
    <property type="project" value="InterPro"/>
</dbReference>
<keyword evidence="12" id="KW-0234">DNA repair</keyword>
<keyword evidence="8 15" id="KW-0548">Nucleotidyltransferase</keyword>
<name>A0A4Y6PTM1_PERCE</name>
<dbReference type="CDD" id="cd07434">
    <property type="entry name" value="PHP_PolIIIA_DnaE2"/>
    <property type="match status" value="1"/>
</dbReference>
<accession>A0A4Y6PTM1</accession>
<dbReference type="EC" id="2.7.7.7" evidence="3"/>
<dbReference type="InterPro" id="IPR004805">
    <property type="entry name" value="DnaE2/DnaE/PolC"/>
</dbReference>
<evidence type="ECO:0000256" key="6">
    <source>
        <dbReference type="ARBA" id="ARBA00022490"/>
    </source>
</evidence>
<dbReference type="InterPro" id="IPR011708">
    <property type="entry name" value="DNA_pol3_alpha_NTPase_dom"/>
</dbReference>
<proteinExistence type="inferred from homology"/>
<dbReference type="InterPro" id="IPR004013">
    <property type="entry name" value="PHP_dom"/>
</dbReference>
<dbReference type="AlphaFoldDB" id="A0A4Y6PTM1"/>
<accession>A0A5B8Y570</accession>
<evidence type="ECO:0000256" key="10">
    <source>
        <dbReference type="ARBA" id="ARBA00022763"/>
    </source>
</evidence>
<dbReference type="InterPro" id="IPR040982">
    <property type="entry name" value="DNA_pol3_finger"/>
</dbReference>
<dbReference type="SUPFAM" id="SSF89550">
    <property type="entry name" value="PHP domain-like"/>
    <property type="match status" value="1"/>
</dbReference>
<dbReference type="Pfam" id="PF14579">
    <property type="entry name" value="HHH_6"/>
    <property type="match status" value="1"/>
</dbReference>
<sequence>MYVPVWCKSNFSFLEGASHPFEYVEACYEHGLEAMALTDRDGVYGVVQAHMEARKHDIQLLVGAEVTVAAHALALDERSTVVLIAQTRAGYANLCRLLTKGRLRCEKGDSVVTWQEVCEHADDLLCLWGGERSLLVGEESPEDVADGLREAFSDRLYAICARHRRAEEAETEARLLERAGRWEIPVVAAQEVLYHTVDRRPLQDILTCIRHGVTLHEAGRRLKPNAEHALEAPHAFRKLFKNRPEFIAHTREIADRCSFSMAQLRYRYPSERLPLGMTSAEWLRRLTYQGAMGRYRGHIPRKVRDQLEKELEIIEDLEYCGYFLTMKDIVDFCRKSDILCQGRGSAANSAVCYCLGITAVDPVRMKLLFERFISRERNEPPDIDLDIEHERREEVIQHVYDKYGRDHAAMVANVIRYRAKSAVRDVGKALGLPATSLDRLAKILSRADAPTDEVLKQAGLDPSSRAHELLMHYAHEILEFPRHLSIHPGGFLLGHEPVHDLVPIENGSMDERTVVQWDKYAVEDLGLFKVDLLGLGALTHLHKTFDLIERHRGVELSMATIPPDDEATYDMICEADTVGVFQIESRAQMNMLPRLRPREYYDLVVEISLVRPGPITGEMVHPYLNRRVGKEPVTYPHPSLEPVLERTLGVPLFQEQVMQLAVVAADYTPGEADQLRRDMGMWRKNGRMERHRERMRARMLEKGISEEFAERIFLQIQGFASYGFPESHAASFALISYATSYLRCHYLDEFTCALLNSQPMGFYRPATIVEDAKRHGVEIRPVDVLWSGWNCTLEKKQKSETAKEQKSNFAVRVGFRFLKGLREDEWEKLERARSERAFRSVEDLVRRTGLREQTLEKLAEAGALEPLEPDRRKALWKVKGLARTPQLALDLREKEETPDFDELADFESISWDYRTTQHSTRGHPLAHLREHLDGMGLPDAQTVRAMPHGRFVNYAGLVICRQRPSTASGTIFMTLEDETGFLNVIIWPSVYENFQLIAKTQDFLGISGQLQSEEGVVHLVAETLWRPRLERTPKGPKSRDFH</sequence>
<keyword evidence="10" id="KW-0227">DNA damage</keyword>
<keyword evidence="11" id="KW-0239">DNA-directed DNA polymerase</keyword>
<evidence type="ECO:0000256" key="9">
    <source>
        <dbReference type="ARBA" id="ARBA00022705"/>
    </source>
</evidence>
<dbReference type="GO" id="GO:0006281">
    <property type="term" value="P:DNA repair"/>
    <property type="evidence" value="ECO:0007669"/>
    <property type="project" value="UniProtKB-KW"/>
</dbReference>
<evidence type="ECO:0000313" key="16">
    <source>
        <dbReference type="Proteomes" id="UP000315995"/>
    </source>
</evidence>
<protein>
    <recommendedName>
        <fullName evidence="5">DNA polymerase III subunit alpha</fullName>
        <ecNumber evidence="3">2.7.7.7</ecNumber>
    </recommendedName>
    <alternativeName>
        <fullName evidence="4">Error-prone DNA polymerase</fullName>
    </alternativeName>
</protein>
<evidence type="ECO:0000256" key="11">
    <source>
        <dbReference type="ARBA" id="ARBA00022932"/>
    </source>
</evidence>
<dbReference type="NCBIfam" id="TIGR00594">
    <property type="entry name" value="polc"/>
    <property type="match status" value="1"/>
</dbReference>
<dbReference type="InterPro" id="IPR003141">
    <property type="entry name" value="Pol/His_phosphatase_N"/>
</dbReference>
<evidence type="ECO:0000256" key="13">
    <source>
        <dbReference type="ARBA" id="ARBA00049244"/>
    </source>
</evidence>
<evidence type="ECO:0000256" key="8">
    <source>
        <dbReference type="ARBA" id="ARBA00022695"/>
    </source>
</evidence>
<feature type="domain" description="Polymerase/histidinol phosphatase N-terminal" evidence="14">
    <location>
        <begin position="3"/>
        <end position="70"/>
    </location>
</feature>
<evidence type="ECO:0000256" key="4">
    <source>
        <dbReference type="ARBA" id="ARBA00017273"/>
    </source>
</evidence>
<evidence type="ECO:0000256" key="5">
    <source>
        <dbReference type="ARBA" id="ARBA00019114"/>
    </source>
</evidence>
<keyword evidence="6" id="KW-0963">Cytoplasm</keyword>
<evidence type="ECO:0000256" key="7">
    <source>
        <dbReference type="ARBA" id="ARBA00022679"/>
    </source>
</evidence>
<comment type="catalytic activity">
    <reaction evidence="13">
        <text>DNA(n) + a 2'-deoxyribonucleoside 5'-triphosphate = DNA(n+1) + diphosphate</text>
        <dbReference type="Rhea" id="RHEA:22508"/>
        <dbReference type="Rhea" id="RHEA-COMP:17339"/>
        <dbReference type="Rhea" id="RHEA-COMP:17340"/>
        <dbReference type="ChEBI" id="CHEBI:33019"/>
        <dbReference type="ChEBI" id="CHEBI:61560"/>
        <dbReference type="ChEBI" id="CHEBI:173112"/>
        <dbReference type="EC" id="2.7.7.7"/>
    </reaction>
</comment>
<dbReference type="GO" id="GO:0003676">
    <property type="term" value="F:nucleic acid binding"/>
    <property type="evidence" value="ECO:0007669"/>
    <property type="project" value="InterPro"/>
</dbReference>
<gene>
    <name evidence="15" type="primary">dnaE</name>
    <name evidence="15" type="ORF">FIV42_12750</name>
</gene>
<dbReference type="PANTHER" id="PTHR32294:SF4">
    <property type="entry name" value="ERROR-PRONE DNA POLYMERASE"/>
    <property type="match status" value="1"/>
</dbReference>
<keyword evidence="7 15" id="KW-0808">Transferase</keyword>
<dbReference type="Pfam" id="PF07733">
    <property type="entry name" value="DNA_pol3_alpha"/>
    <property type="match status" value="1"/>
</dbReference>
<organism evidence="15 16">
    <name type="scientific">Persicimonas caeni</name>
    <dbReference type="NCBI Taxonomy" id="2292766"/>
    <lineage>
        <taxon>Bacteria</taxon>
        <taxon>Deltaproteobacteria</taxon>
        <taxon>Bradymonadales</taxon>
        <taxon>Bradymonadaceae</taxon>
        <taxon>Persicimonas</taxon>
    </lineage>
</organism>
<dbReference type="GO" id="GO:0006260">
    <property type="term" value="P:DNA replication"/>
    <property type="evidence" value="ECO:0007669"/>
    <property type="project" value="UniProtKB-KW"/>
</dbReference>
<evidence type="ECO:0000256" key="3">
    <source>
        <dbReference type="ARBA" id="ARBA00012417"/>
    </source>
</evidence>
<dbReference type="Pfam" id="PF01336">
    <property type="entry name" value="tRNA_anti-codon"/>
    <property type="match status" value="1"/>
</dbReference>
<dbReference type="Gene3D" id="3.20.20.140">
    <property type="entry name" value="Metal-dependent hydrolases"/>
    <property type="match status" value="1"/>
</dbReference>
<evidence type="ECO:0000313" key="15">
    <source>
        <dbReference type="EMBL" id="QDG51583.1"/>
    </source>
</evidence>
<reference evidence="15 16" key="1">
    <citation type="submission" date="2019-06" db="EMBL/GenBank/DDBJ databases">
        <title>Persicimonas caeni gen. nov., sp. nov., a predatory bacterium isolated from solar saltern.</title>
        <authorList>
            <person name="Wang S."/>
        </authorList>
    </citation>
    <scope>NUCLEOTIDE SEQUENCE [LARGE SCALE GENOMIC DNA]</scope>
    <source>
        <strain evidence="15 16">YN101</strain>
    </source>
</reference>
<keyword evidence="16" id="KW-1185">Reference proteome</keyword>
<dbReference type="EMBL" id="CP041186">
    <property type="protein sequence ID" value="QDG51583.1"/>
    <property type="molecule type" value="Genomic_DNA"/>
</dbReference>
<evidence type="ECO:0000256" key="2">
    <source>
        <dbReference type="ARBA" id="ARBA00007391"/>
    </source>
</evidence>
<dbReference type="Proteomes" id="UP000315995">
    <property type="component" value="Chromosome"/>
</dbReference>
<dbReference type="GO" id="GO:0003887">
    <property type="term" value="F:DNA-directed DNA polymerase activity"/>
    <property type="evidence" value="ECO:0007669"/>
    <property type="project" value="UniProtKB-KW"/>
</dbReference>
<dbReference type="SMART" id="SM00481">
    <property type="entry name" value="POLIIIAc"/>
    <property type="match status" value="1"/>
</dbReference>
<evidence type="ECO:0000259" key="14">
    <source>
        <dbReference type="SMART" id="SM00481"/>
    </source>
</evidence>
<dbReference type="GO" id="GO:0005737">
    <property type="term" value="C:cytoplasm"/>
    <property type="evidence" value="ECO:0007669"/>
    <property type="project" value="UniProtKB-SubCell"/>
</dbReference>
<keyword evidence="9" id="KW-0235">DNA replication</keyword>
<evidence type="ECO:0000256" key="1">
    <source>
        <dbReference type="ARBA" id="ARBA00004496"/>
    </source>
</evidence>
<dbReference type="RefSeq" id="WP_141198063.1">
    <property type="nucleotide sequence ID" value="NZ_CP041186.1"/>
</dbReference>
<dbReference type="Gene3D" id="1.10.150.870">
    <property type="match status" value="1"/>
</dbReference>
<dbReference type="Pfam" id="PF17657">
    <property type="entry name" value="DNA_pol3_finger"/>
    <property type="match status" value="1"/>
</dbReference>